<organism evidence="4 5">
    <name type="scientific">Billgrantia aerodenitrificans</name>
    <dbReference type="NCBI Taxonomy" id="2733483"/>
    <lineage>
        <taxon>Bacteria</taxon>
        <taxon>Pseudomonadati</taxon>
        <taxon>Pseudomonadota</taxon>
        <taxon>Gammaproteobacteria</taxon>
        <taxon>Oceanospirillales</taxon>
        <taxon>Halomonadaceae</taxon>
        <taxon>Billgrantia</taxon>
    </lineage>
</organism>
<keyword evidence="5" id="KW-1185">Reference proteome</keyword>
<name>A0ABS9ANP3_9GAMM</name>
<gene>
    <name evidence="4" type="ORF">HOP59_04415</name>
</gene>
<accession>A0ABS9ANP3</accession>
<dbReference type="InterPro" id="IPR003495">
    <property type="entry name" value="CobW/HypB/UreG_nucleotide-bd"/>
</dbReference>
<comment type="caution">
    <text evidence="4">The sequence shown here is derived from an EMBL/GenBank/DDBJ whole genome shotgun (WGS) entry which is preliminary data.</text>
</comment>
<dbReference type="SUPFAM" id="SSF52540">
    <property type="entry name" value="P-loop containing nucleoside triphosphate hydrolases"/>
    <property type="match status" value="1"/>
</dbReference>
<feature type="domain" description="CobW C-terminal" evidence="3">
    <location>
        <begin position="219"/>
        <end position="302"/>
    </location>
</feature>
<dbReference type="InterPro" id="IPR051316">
    <property type="entry name" value="Zinc-reg_GTPase_activator"/>
</dbReference>
<evidence type="ECO:0000256" key="1">
    <source>
        <dbReference type="ARBA" id="ARBA00045658"/>
    </source>
</evidence>
<dbReference type="PANTHER" id="PTHR13748">
    <property type="entry name" value="COBW-RELATED"/>
    <property type="match status" value="1"/>
</dbReference>
<dbReference type="Gene3D" id="3.40.50.300">
    <property type="entry name" value="P-loop containing nucleotide triphosphate hydrolases"/>
    <property type="match status" value="1"/>
</dbReference>
<dbReference type="RefSeq" id="WP_234252966.1">
    <property type="nucleotide sequence ID" value="NZ_JABFTV010000002.1"/>
</dbReference>
<dbReference type="Proteomes" id="UP001320272">
    <property type="component" value="Unassembled WGS sequence"/>
</dbReference>
<sequence length="307" mass="33499">MSPNKLPKVPLTVIAGFLGAGKTTFLNDLIRGGIPDNSLIVVNDFGNINIDAELIDYRDEQMLQLSNGCICCTLGGTLAEQLAKAMRLRDKPGAVFIETSGVADPARIADIAKVSRRLDLAEVVCLVDASQARRHHTDPFTGETWRAQLHAATRIMVNRLPTDDRTEEAWLIALLRRISSAARIESTDRQASFAAPARASERVGAKPLYHIPVSGGGWTSVSVAIRAPVDAVCLQRLLLDYRDVLLRAKGFLYRQDRAPLQLLQLSGERVSWSPAGERTGRCHLVCIGQAGRRFEALVADLQRLGAA</sequence>
<dbReference type="PANTHER" id="PTHR13748:SF62">
    <property type="entry name" value="COBW DOMAIN-CONTAINING PROTEIN"/>
    <property type="match status" value="1"/>
</dbReference>
<dbReference type="Pfam" id="PF07683">
    <property type="entry name" value="CobW_C"/>
    <property type="match status" value="1"/>
</dbReference>
<dbReference type="SUPFAM" id="SSF90002">
    <property type="entry name" value="Hypothetical protein YjiA, C-terminal domain"/>
    <property type="match status" value="1"/>
</dbReference>
<protein>
    <submittedName>
        <fullName evidence="4">GTP-binding protein</fullName>
    </submittedName>
</protein>
<dbReference type="CDD" id="cd03112">
    <property type="entry name" value="CobW-like"/>
    <property type="match status" value="1"/>
</dbReference>
<dbReference type="EMBL" id="JABFTV010000002">
    <property type="protein sequence ID" value="MCE8023369.1"/>
    <property type="molecule type" value="Genomic_DNA"/>
</dbReference>
<proteinExistence type="predicted"/>
<evidence type="ECO:0000313" key="5">
    <source>
        <dbReference type="Proteomes" id="UP001320272"/>
    </source>
</evidence>
<evidence type="ECO:0000313" key="4">
    <source>
        <dbReference type="EMBL" id="MCE8023369.1"/>
    </source>
</evidence>
<feature type="domain" description="CobW/HypB/UreG nucleotide-binding" evidence="2">
    <location>
        <begin position="10"/>
        <end position="178"/>
    </location>
</feature>
<reference evidence="4 5" key="1">
    <citation type="journal article" date="2021" name="Front. Microbiol.">
        <title>Aerobic Denitrification and Heterotrophic Sulfur Oxidation in the Genus Halomonas Revealed by Six Novel Species Characterizations and Genome-Based Analysis.</title>
        <authorList>
            <person name="Wang L."/>
            <person name="Shao Z."/>
        </authorList>
    </citation>
    <scope>NUCLEOTIDE SEQUENCE [LARGE SCALE GENOMIC DNA]</scope>
    <source>
        <strain evidence="4 5">MCCC 1A11058</strain>
    </source>
</reference>
<comment type="function">
    <text evidence="1">Zinc chaperone that directly transfers zinc cofactor to target proteins, thereby activating them. Zinc is transferred from the CXCC motif in the GTPase domain to the zinc binding site in target proteins in a process requiring GTP hydrolysis.</text>
</comment>
<dbReference type="Pfam" id="PF02492">
    <property type="entry name" value="cobW"/>
    <property type="match status" value="1"/>
</dbReference>
<dbReference type="InterPro" id="IPR027417">
    <property type="entry name" value="P-loop_NTPase"/>
</dbReference>
<evidence type="ECO:0000259" key="3">
    <source>
        <dbReference type="Pfam" id="PF07683"/>
    </source>
</evidence>
<dbReference type="InterPro" id="IPR011629">
    <property type="entry name" value="CobW-like_C"/>
</dbReference>
<evidence type="ECO:0000259" key="2">
    <source>
        <dbReference type="Pfam" id="PF02492"/>
    </source>
</evidence>